<dbReference type="RefSeq" id="WP_377069037.1">
    <property type="nucleotide sequence ID" value="NZ_JBHSJJ010000023.1"/>
</dbReference>
<keyword evidence="3" id="KW-1185">Reference proteome</keyword>
<dbReference type="InterPro" id="IPR024072">
    <property type="entry name" value="DHFR-like_dom_sf"/>
</dbReference>
<dbReference type="Gene3D" id="3.40.430.10">
    <property type="entry name" value="Dihydrofolate Reductase, subunit A"/>
    <property type="match status" value="1"/>
</dbReference>
<dbReference type="PANTHER" id="PTHR38011">
    <property type="entry name" value="DIHYDROFOLATE REDUCTASE FAMILY PROTEIN (AFU_ORTHOLOGUE AFUA_8G06820)"/>
    <property type="match status" value="1"/>
</dbReference>
<dbReference type="Proteomes" id="UP001595818">
    <property type="component" value="Unassembled WGS sequence"/>
</dbReference>
<evidence type="ECO:0000259" key="1">
    <source>
        <dbReference type="Pfam" id="PF01872"/>
    </source>
</evidence>
<comment type="caution">
    <text evidence="2">The sequence shown here is derived from an EMBL/GenBank/DDBJ whole genome shotgun (WGS) entry which is preliminary data.</text>
</comment>
<reference evidence="3" key="1">
    <citation type="journal article" date="2019" name="Int. J. Syst. Evol. Microbiol.">
        <title>The Global Catalogue of Microorganisms (GCM) 10K type strain sequencing project: providing services to taxonomists for standard genome sequencing and annotation.</title>
        <authorList>
            <consortium name="The Broad Institute Genomics Platform"/>
            <consortium name="The Broad Institute Genome Sequencing Center for Infectious Disease"/>
            <person name="Wu L."/>
            <person name="Ma J."/>
        </authorList>
    </citation>
    <scope>NUCLEOTIDE SEQUENCE [LARGE SCALE GENOMIC DNA]</scope>
    <source>
        <strain evidence="3">CGMCC 4.7466</strain>
    </source>
</reference>
<feature type="domain" description="Bacterial bifunctional deaminase-reductase C-terminal" evidence="1">
    <location>
        <begin position="49"/>
        <end position="220"/>
    </location>
</feature>
<sequence>MKANIIWKTKRYLHIGICLKKSHSGRLTRLAVIVGRPAKQTDKKENMKKVVAAMNMTLDGFCDHTSGVPDEEIHQHYADLLRSADTALYGRITYQLMEFWRTVLENPTGDKALDDFAVAIDNTPKIVFSSTLKNVDWKSAKLASQDLEKEVLELKQQSGKDIFVCSPSLIVALTKLNLIDEYQLCVHPVIAGSGLPLFKNISEKIMLKLIKTKTFSGGAVILYYEPTSQKTTKR</sequence>
<dbReference type="PANTHER" id="PTHR38011:SF11">
    <property type="entry name" value="2,5-DIAMINO-6-RIBOSYLAMINO-4(3H)-PYRIMIDINONE 5'-PHOSPHATE REDUCTASE"/>
    <property type="match status" value="1"/>
</dbReference>
<dbReference type="Pfam" id="PF01872">
    <property type="entry name" value="RibD_C"/>
    <property type="match status" value="1"/>
</dbReference>
<dbReference type="InterPro" id="IPR050765">
    <property type="entry name" value="Riboflavin_Biosynth_HTPR"/>
</dbReference>
<dbReference type="SUPFAM" id="SSF53597">
    <property type="entry name" value="Dihydrofolate reductase-like"/>
    <property type="match status" value="1"/>
</dbReference>
<protein>
    <submittedName>
        <fullName evidence="2">Dihydrofolate reductase family protein</fullName>
    </submittedName>
</protein>
<organism evidence="2 3">
    <name type="scientific">Negadavirga shengliensis</name>
    <dbReference type="NCBI Taxonomy" id="1389218"/>
    <lineage>
        <taxon>Bacteria</taxon>
        <taxon>Pseudomonadati</taxon>
        <taxon>Bacteroidota</taxon>
        <taxon>Cytophagia</taxon>
        <taxon>Cytophagales</taxon>
        <taxon>Cyclobacteriaceae</taxon>
        <taxon>Negadavirga</taxon>
    </lineage>
</organism>
<dbReference type="InterPro" id="IPR002734">
    <property type="entry name" value="RibDG_C"/>
</dbReference>
<name>A0ABV9T7Q4_9BACT</name>
<accession>A0ABV9T7Q4</accession>
<evidence type="ECO:0000313" key="2">
    <source>
        <dbReference type="EMBL" id="MFC4874818.1"/>
    </source>
</evidence>
<proteinExistence type="predicted"/>
<evidence type="ECO:0000313" key="3">
    <source>
        <dbReference type="Proteomes" id="UP001595818"/>
    </source>
</evidence>
<dbReference type="EMBL" id="JBHSJJ010000023">
    <property type="protein sequence ID" value="MFC4874818.1"/>
    <property type="molecule type" value="Genomic_DNA"/>
</dbReference>
<gene>
    <name evidence="2" type="ORF">ACFPFU_24150</name>
</gene>